<dbReference type="SUPFAM" id="SSF55826">
    <property type="entry name" value="YbaK/ProRS associated domain"/>
    <property type="match status" value="1"/>
</dbReference>
<dbReference type="EMBL" id="LGCL01000036">
    <property type="protein sequence ID" value="KPL73082.1"/>
    <property type="molecule type" value="Genomic_DNA"/>
</dbReference>
<protein>
    <recommendedName>
        <fullName evidence="1">YbaK/aminoacyl-tRNA synthetase-associated domain-containing protein</fullName>
    </recommendedName>
</protein>
<evidence type="ECO:0000313" key="2">
    <source>
        <dbReference type="EMBL" id="KPL73082.1"/>
    </source>
</evidence>
<proteinExistence type="predicted"/>
<name>A0A0N8GLP6_9CHLR</name>
<dbReference type="InterPro" id="IPR007214">
    <property type="entry name" value="YbaK/aa-tRNA-synth-assoc-dom"/>
</dbReference>
<feature type="domain" description="YbaK/aminoacyl-tRNA synthetase-associated" evidence="1">
    <location>
        <begin position="29"/>
        <end position="147"/>
    </location>
</feature>
<sequence>MSNQPSLPASIRFLEQQKVPFRLFHHQRPVESLEDAAVQRGQSPEQVIRSILFRLSEQRYFMVLTPGPNQIPWKALRVYWQQSRLTLASREEVLQVTGCEPGTVNPFGLDAEIPVLIENCIFSLPEISLGSGERGTAILIHPQDVLRAVPQAIVVTLDDALC</sequence>
<evidence type="ECO:0000259" key="1">
    <source>
        <dbReference type="Pfam" id="PF04073"/>
    </source>
</evidence>
<dbReference type="PANTHER" id="PTHR30411:SF1">
    <property type="entry name" value="CYTOPLASMIC PROTEIN"/>
    <property type="match status" value="1"/>
</dbReference>
<gene>
    <name evidence="2" type="ORF">ADN00_14930</name>
</gene>
<accession>A0A0N8GLP6</accession>
<reference evidence="2 3" key="1">
    <citation type="submission" date="2015-07" db="EMBL/GenBank/DDBJ databases">
        <title>Genome sequence of Ornatilinea apprima DSM 23815.</title>
        <authorList>
            <person name="Hemp J."/>
            <person name="Ward L.M."/>
            <person name="Pace L.A."/>
            <person name="Fischer W.W."/>
        </authorList>
    </citation>
    <scope>NUCLEOTIDE SEQUENCE [LARGE SCALE GENOMIC DNA]</scope>
    <source>
        <strain evidence="2 3">P3M-1</strain>
    </source>
</reference>
<dbReference type="STRING" id="1134406.ADN00_14930"/>
<evidence type="ECO:0000313" key="3">
    <source>
        <dbReference type="Proteomes" id="UP000050417"/>
    </source>
</evidence>
<dbReference type="Gene3D" id="3.90.960.10">
    <property type="entry name" value="YbaK/aminoacyl-tRNA synthetase-associated domain"/>
    <property type="match status" value="1"/>
</dbReference>
<dbReference type="InterPro" id="IPR036754">
    <property type="entry name" value="YbaK/aa-tRNA-synt-asso_dom_sf"/>
</dbReference>
<dbReference type="OrthoDB" id="9798760at2"/>
<dbReference type="GO" id="GO:0002161">
    <property type="term" value="F:aminoacyl-tRNA deacylase activity"/>
    <property type="evidence" value="ECO:0007669"/>
    <property type="project" value="InterPro"/>
</dbReference>
<keyword evidence="3" id="KW-1185">Reference proteome</keyword>
<dbReference type="Pfam" id="PF04073">
    <property type="entry name" value="tRNA_edit"/>
    <property type="match status" value="1"/>
</dbReference>
<dbReference type="AlphaFoldDB" id="A0A0N8GLP6"/>
<dbReference type="RefSeq" id="WP_075063833.1">
    <property type="nucleotide sequence ID" value="NZ_LGCL01000036.1"/>
</dbReference>
<dbReference type="Proteomes" id="UP000050417">
    <property type="component" value="Unassembled WGS sequence"/>
</dbReference>
<organism evidence="2 3">
    <name type="scientific">Ornatilinea apprima</name>
    <dbReference type="NCBI Taxonomy" id="1134406"/>
    <lineage>
        <taxon>Bacteria</taxon>
        <taxon>Bacillati</taxon>
        <taxon>Chloroflexota</taxon>
        <taxon>Anaerolineae</taxon>
        <taxon>Anaerolineales</taxon>
        <taxon>Anaerolineaceae</taxon>
        <taxon>Ornatilinea</taxon>
    </lineage>
</organism>
<comment type="caution">
    <text evidence="2">The sequence shown here is derived from an EMBL/GenBank/DDBJ whole genome shotgun (WGS) entry which is preliminary data.</text>
</comment>
<dbReference type="PANTHER" id="PTHR30411">
    <property type="entry name" value="CYTOPLASMIC PROTEIN"/>
    <property type="match status" value="1"/>
</dbReference>
<dbReference type="CDD" id="cd04332">
    <property type="entry name" value="YbaK_like"/>
    <property type="match status" value="1"/>
</dbReference>